<dbReference type="PANTHER" id="PTHR28245:SF1">
    <property type="entry name" value="ARF3-INTERACTING PROTEIN 1"/>
    <property type="match status" value="1"/>
</dbReference>
<dbReference type="PANTHER" id="PTHR28245">
    <property type="entry name" value="ARF3-INTERACTING PROTEIN 1"/>
    <property type="match status" value="1"/>
</dbReference>
<proteinExistence type="predicted"/>
<dbReference type="EMBL" id="JANBPT010000003">
    <property type="protein sequence ID" value="KAJ1930637.1"/>
    <property type="molecule type" value="Genomic_DNA"/>
</dbReference>
<reference evidence="3" key="1">
    <citation type="submission" date="2022-07" db="EMBL/GenBank/DDBJ databases">
        <title>Phylogenomic reconstructions and comparative analyses of Kickxellomycotina fungi.</title>
        <authorList>
            <person name="Reynolds N.K."/>
            <person name="Stajich J.E."/>
            <person name="Barry K."/>
            <person name="Grigoriev I.V."/>
            <person name="Crous P."/>
            <person name="Smith M.E."/>
        </authorList>
    </citation>
    <scope>NUCLEOTIDE SEQUENCE</scope>
    <source>
        <strain evidence="3">RSA 861</strain>
    </source>
</reference>
<dbReference type="AlphaFoldDB" id="A0A9W8AN84"/>
<feature type="domain" description="UDENN" evidence="2">
    <location>
        <begin position="7"/>
        <end position="544"/>
    </location>
</feature>
<dbReference type="InterPro" id="IPR012860">
    <property type="entry name" value="Afi1_N"/>
</dbReference>
<accession>A0A9W8AN84</accession>
<dbReference type="OrthoDB" id="66409at2759"/>
<dbReference type="Pfam" id="PF07792">
    <property type="entry name" value="Afi1"/>
    <property type="match status" value="1"/>
</dbReference>
<dbReference type="Proteomes" id="UP001150569">
    <property type="component" value="Unassembled WGS sequence"/>
</dbReference>
<dbReference type="GO" id="GO:0051666">
    <property type="term" value="P:actin cortical patch localization"/>
    <property type="evidence" value="ECO:0007669"/>
    <property type="project" value="TreeGrafter"/>
</dbReference>
<comment type="caution">
    <text evidence="3">The sequence shown here is derived from an EMBL/GenBank/DDBJ whole genome shotgun (WGS) entry which is preliminary data.</text>
</comment>
<feature type="region of interest" description="Disordered" evidence="1">
    <location>
        <begin position="757"/>
        <end position="776"/>
    </location>
</feature>
<dbReference type="Pfam" id="PF08616">
    <property type="entry name" value="SPA"/>
    <property type="match status" value="1"/>
</dbReference>
<protein>
    <recommendedName>
        <fullName evidence="2">UDENN domain-containing protein</fullName>
    </recommendedName>
</protein>
<evidence type="ECO:0000313" key="4">
    <source>
        <dbReference type="Proteomes" id="UP001150569"/>
    </source>
</evidence>
<sequence>MTRNHAEYILLAEFDVDKGASLTHQHPRPVPTDEHYLAELMLPDGAHLRENDWTIFFLNQEVPPSNLAELPYTDPDNDEDNPILYVLNLVQTRHDREARRGATVKAMAICTRHRFLDQYKHILFLALENYFTSPSIEVLANLYDAVNSMDLTYMPKLSNHEKLILRFAETNNMFEEKFIEADVAEITGLQENMRMSRVGSSQSELEAEARKRHRRKTYIDLSSGQRKDNITSKNKDRHFYETEVFYQSIKISVKIPLTIYREEVGEFFMNKLITTFANGQVSAPRPLHPHLDSGSPQPHPLILLINALLTQKRIIFLGHGRPSGEVANYVLAACALGSGSGGVLRGFTNRAFPYTNLTSLDQLLEFPGFIAGVTNPAFEEHPQWWDVLCNINTGKIIVSPLLANPALAAAPLQDLRKSIEVTHVKSLTSSSSSSGAKKDAQVERYGTVDAEFIMDLMAAIGKHYGELTIRTKIQNYIRRFVLLCALYEYQTTGSTDIGYTPQSFEAHPHPSGHSPPASFTSQLGFGLAFSDGEAKLRELALNKGRIEGFIGTISYEYLRRDTQAFLEHRTIRAFDVEHQLVKLRDGRHYLADDEVETVFRAFADAVTTEAQVIELLSHLPQNEGGLAPLAFGLLHASPQIRYLAVRILNRIHQDRTGSRFIRSLNVFFRCAYDAQRLQFATSANVNTTPGGNSTGSGSGSGGGGMAGFTAVGHPVYQSHSTTPPALATSVSGLGVTTHPTLSTSPVATTTGLTEGWNGQGPSASGYVPAPGFNHPI</sequence>
<keyword evidence="4" id="KW-1185">Reference proteome</keyword>
<evidence type="ECO:0000313" key="3">
    <source>
        <dbReference type="EMBL" id="KAJ1930637.1"/>
    </source>
</evidence>
<dbReference type="PROSITE" id="PS50211">
    <property type="entry name" value="DENN"/>
    <property type="match status" value="1"/>
</dbReference>
<feature type="region of interest" description="Disordered" evidence="1">
    <location>
        <begin position="684"/>
        <end position="704"/>
    </location>
</feature>
<gene>
    <name evidence="3" type="ORF">IWQ60_000145</name>
</gene>
<name>A0A9W8AN84_9FUNG</name>
<organism evidence="3 4">
    <name type="scientific">Tieghemiomyces parasiticus</name>
    <dbReference type="NCBI Taxonomy" id="78921"/>
    <lineage>
        <taxon>Eukaryota</taxon>
        <taxon>Fungi</taxon>
        <taxon>Fungi incertae sedis</taxon>
        <taxon>Zoopagomycota</taxon>
        <taxon>Kickxellomycotina</taxon>
        <taxon>Dimargaritomycetes</taxon>
        <taxon>Dimargaritales</taxon>
        <taxon>Dimargaritaceae</taxon>
        <taxon>Tieghemiomyces</taxon>
    </lineage>
</organism>
<dbReference type="InterPro" id="IPR037516">
    <property type="entry name" value="Tripartite_DENN"/>
</dbReference>
<feature type="compositionally biased region" description="Gly residues" evidence="1">
    <location>
        <begin position="692"/>
        <end position="704"/>
    </location>
</feature>
<evidence type="ECO:0000259" key="2">
    <source>
        <dbReference type="PROSITE" id="PS50211"/>
    </source>
</evidence>
<dbReference type="InterPro" id="IPR052809">
    <property type="entry name" value="Actin_polarity_regulatory"/>
</dbReference>
<dbReference type="GO" id="GO:0005886">
    <property type="term" value="C:plasma membrane"/>
    <property type="evidence" value="ECO:0007669"/>
    <property type="project" value="TreeGrafter"/>
</dbReference>
<evidence type="ECO:0000256" key="1">
    <source>
        <dbReference type="SAM" id="MobiDB-lite"/>
    </source>
</evidence>